<evidence type="ECO:0000256" key="2">
    <source>
        <dbReference type="ARBA" id="ARBA00022481"/>
    </source>
</evidence>
<evidence type="ECO:0000256" key="5">
    <source>
        <dbReference type="ARBA" id="ARBA00023136"/>
    </source>
</evidence>
<name>A0A1F6A8B5_9BACT</name>
<keyword evidence="2" id="KW-0488">Methylation</keyword>
<dbReference type="EMBL" id="MFJN01000034">
    <property type="protein sequence ID" value="OGG20804.1"/>
    <property type="molecule type" value="Genomic_DNA"/>
</dbReference>
<dbReference type="PRINTS" id="PR00813">
    <property type="entry name" value="BCTERIALGSPG"/>
</dbReference>
<dbReference type="NCBIfam" id="TIGR02532">
    <property type="entry name" value="IV_pilin_GFxxxE"/>
    <property type="match status" value="1"/>
</dbReference>
<proteinExistence type="predicted"/>
<evidence type="ECO:0008006" key="9">
    <source>
        <dbReference type="Google" id="ProtNLM"/>
    </source>
</evidence>
<evidence type="ECO:0000313" key="8">
    <source>
        <dbReference type="Proteomes" id="UP000177092"/>
    </source>
</evidence>
<dbReference type="SUPFAM" id="SSF54523">
    <property type="entry name" value="Pili subunits"/>
    <property type="match status" value="1"/>
</dbReference>
<feature type="transmembrane region" description="Helical" evidence="6">
    <location>
        <begin position="20"/>
        <end position="44"/>
    </location>
</feature>
<comment type="caution">
    <text evidence="7">The sequence shown here is derived from an EMBL/GenBank/DDBJ whole genome shotgun (WGS) entry which is preliminary data.</text>
</comment>
<dbReference type="AlphaFoldDB" id="A0A1F6A8B5"/>
<evidence type="ECO:0000256" key="1">
    <source>
        <dbReference type="ARBA" id="ARBA00004167"/>
    </source>
</evidence>
<dbReference type="InterPro" id="IPR012902">
    <property type="entry name" value="N_methyl_site"/>
</dbReference>
<gene>
    <name evidence="7" type="ORF">A3D03_03940</name>
</gene>
<evidence type="ECO:0000313" key="7">
    <source>
        <dbReference type="EMBL" id="OGG20804.1"/>
    </source>
</evidence>
<evidence type="ECO:0000256" key="3">
    <source>
        <dbReference type="ARBA" id="ARBA00022692"/>
    </source>
</evidence>
<dbReference type="InterPro" id="IPR045584">
    <property type="entry name" value="Pilin-like"/>
</dbReference>
<dbReference type="PANTHER" id="PTHR30093">
    <property type="entry name" value="GENERAL SECRETION PATHWAY PROTEIN G"/>
    <property type="match status" value="1"/>
</dbReference>
<comment type="subcellular location">
    <subcellularLocation>
        <location evidence="1">Membrane</location>
        <topology evidence="1">Single-pass membrane protein</topology>
    </subcellularLocation>
</comment>
<evidence type="ECO:0000256" key="4">
    <source>
        <dbReference type="ARBA" id="ARBA00022989"/>
    </source>
</evidence>
<dbReference type="Pfam" id="PF07963">
    <property type="entry name" value="N_methyl"/>
    <property type="match status" value="1"/>
</dbReference>
<keyword evidence="5 6" id="KW-0472">Membrane</keyword>
<protein>
    <recommendedName>
        <fullName evidence="9">Type II secretion system protein GspG C-terminal domain-containing protein</fullName>
    </recommendedName>
</protein>
<organism evidence="7 8">
    <name type="scientific">Candidatus Gottesmanbacteria bacterium RIFCSPHIGHO2_02_FULL_40_13</name>
    <dbReference type="NCBI Taxonomy" id="1798384"/>
    <lineage>
        <taxon>Bacteria</taxon>
        <taxon>Candidatus Gottesmaniibacteriota</taxon>
    </lineage>
</organism>
<dbReference type="GO" id="GO:0016020">
    <property type="term" value="C:membrane"/>
    <property type="evidence" value="ECO:0007669"/>
    <property type="project" value="UniProtKB-SubCell"/>
</dbReference>
<evidence type="ECO:0000256" key="6">
    <source>
        <dbReference type="SAM" id="Phobius"/>
    </source>
</evidence>
<dbReference type="Gene3D" id="3.30.700.10">
    <property type="entry name" value="Glycoprotein, Type 4 Pilin"/>
    <property type="match status" value="1"/>
</dbReference>
<dbReference type="STRING" id="1798384.A3D03_03940"/>
<dbReference type="GO" id="GO:0015628">
    <property type="term" value="P:protein secretion by the type II secretion system"/>
    <property type="evidence" value="ECO:0007669"/>
    <property type="project" value="InterPro"/>
</dbReference>
<reference evidence="7 8" key="1">
    <citation type="journal article" date="2016" name="Nat. Commun.">
        <title>Thousands of microbial genomes shed light on interconnected biogeochemical processes in an aquifer system.</title>
        <authorList>
            <person name="Anantharaman K."/>
            <person name="Brown C.T."/>
            <person name="Hug L.A."/>
            <person name="Sharon I."/>
            <person name="Castelle C.J."/>
            <person name="Probst A.J."/>
            <person name="Thomas B.C."/>
            <person name="Singh A."/>
            <person name="Wilkins M.J."/>
            <person name="Karaoz U."/>
            <person name="Brodie E.L."/>
            <person name="Williams K.H."/>
            <person name="Hubbard S.S."/>
            <person name="Banfield J.F."/>
        </authorList>
    </citation>
    <scope>NUCLEOTIDE SEQUENCE [LARGE SCALE GENOMIC DNA]</scope>
</reference>
<keyword evidence="4 6" id="KW-1133">Transmembrane helix</keyword>
<keyword evidence="3 6" id="KW-0812">Transmembrane</keyword>
<dbReference type="InterPro" id="IPR000983">
    <property type="entry name" value="Bac_GSPG_pilin"/>
</dbReference>
<dbReference type="Proteomes" id="UP000177092">
    <property type="component" value="Unassembled WGS sequence"/>
</dbReference>
<accession>A0A1F6A8B5</accession>
<sequence>MRITKNKEQRTKVWKFGFTLMELLVVISIIAILITVGLTSFSTAQKKARDSKRKNDIKEVQTALEQYYSVCGSVYPTGADDSFYAGGIVCSSPSLAMMPTVPSDPRGTPPYYCPTPAATNCTSLTYQICASLESETPSTFCLTNQQ</sequence>
<dbReference type="PANTHER" id="PTHR30093:SF44">
    <property type="entry name" value="TYPE II SECRETION SYSTEM CORE PROTEIN G"/>
    <property type="match status" value="1"/>
</dbReference>
<dbReference type="GO" id="GO:0015627">
    <property type="term" value="C:type II protein secretion system complex"/>
    <property type="evidence" value="ECO:0007669"/>
    <property type="project" value="InterPro"/>
</dbReference>